<protein>
    <submittedName>
        <fullName evidence="1">Uncharacterized protein</fullName>
    </submittedName>
</protein>
<organism evidence="1 2">
    <name type="scientific">Shewanella chilikensis</name>
    <dbReference type="NCBI Taxonomy" id="558541"/>
    <lineage>
        <taxon>Bacteria</taxon>
        <taxon>Pseudomonadati</taxon>
        <taxon>Pseudomonadota</taxon>
        <taxon>Gammaproteobacteria</taxon>
        <taxon>Alteromonadales</taxon>
        <taxon>Shewanellaceae</taxon>
        <taxon>Shewanella</taxon>
    </lineage>
</organism>
<sequence length="63" mass="6797">MNGFKFSQNGSFFFAVNEQQDFTGQVGSAFVVVGCGDNSGSQIESPAPIETLEQFQQFVEGVI</sequence>
<dbReference type="AlphaFoldDB" id="A0A6G7LSR9"/>
<dbReference type="Proteomes" id="UP000502117">
    <property type="component" value="Chromosome"/>
</dbReference>
<dbReference type="EMBL" id="CP045857">
    <property type="protein sequence ID" value="QIJ04685.1"/>
    <property type="molecule type" value="Genomic_DNA"/>
</dbReference>
<dbReference type="PROSITE" id="PS51257">
    <property type="entry name" value="PROKAR_LIPOPROTEIN"/>
    <property type="match status" value="1"/>
</dbReference>
<proteinExistence type="predicted"/>
<dbReference type="KEGG" id="schk:GII14_11355"/>
<name>A0A6G7LSR9_9GAMM</name>
<reference evidence="1 2" key="1">
    <citation type="submission" date="2019-11" db="EMBL/GenBank/DDBJ databases">
        <title>Complete Genome Sequence of Shewanella chilikensis Strain DC57, Isolated from Corroded Seal Rings at a floating production facility in Australia.</title>
        <authorList>
            <person name="Salgar-Chaparro S.J."/>
            <person name="Castillo-Villamizar G.A."/>
            <person name="Poehlein A."/>
            <person name="Daniel R."/>
            <person name="Machuca L."/>
        </authorList>
    </citation>
    <scope>NUCLEOTIDE SEQUENCE [LARGE SCALE GENOMIC DNA]</scope>
    <source>
        <strain evidence="1 2">DC57</strain>
    </source>
</reference>
<evidence type="ECO:0000313" key="1">
    <source>
        <dbReference type="EMBL" id="QIJ04685.1"/>
    </source>
</evidence>
<gene>
    <name evidence="1" type="ORF">GII14_11355</name>
</gene>
<accession>A0A6G7LSR9</accession>
<evidence type="ECO:0000313" key="2">
    <source>
        <dbReference type="Proteomes" id="UP000502117"/>
    </source>
</evidence>
<dbReference type="RefSeq" id="WP_165565071.1">
    <property type="nucleotide sequence ID" value="NZ_CP045857.1"/>
</dbReference>